<dbReference type="GO" id="GO:0046033">
    <property type="term" value="P:AMP metabolic process"/>
    <property type="evidence" value="ECO:0007669"/>
    <property type="project" value="TreeGrafter"/>
</dbReference>
<evidence type="ECO:0000256" key="1">
    <source>
        <dbReference type="ARBA" id="ARBA00006676"/>
    </source>
</evidence>
<dbReference type="Proteomes" id="UP000886653">
    <property type="component" value="Unassembled WGS sequence"/>
</dbReference>
<proteinExistence type="inferred from homology"/>
<gene>
    <name evidence="2" type="ORF">CROQUDRAFT_656496</name>
</gene>
<dbReference type="InterPro" id="IPR032466">
    <property type="entry name" value="Metal_Hydrolase"/>
</dbReference>
<dbReference type="GO" id="GO:0005829">
    <property type="term" value="C:cytosol"/>
    <property type="evidence" value="ECO:0007669"/>
    <property type="project" value="TreeGrafter"/>
</dbReference>
<sequence>MYGHSKDEWDKLAKWGVRDKLFSNNVQWLIQVLRLYDVCKRSGSVDSFSEIITSSF</sequence>
<dbReference type="Gene3D" id="3.20.20.140">
    <property type="entry name" value="Metal-dependent hydrolases"/>
    <property type="match status" value="1"/>
</dbReference>
<reference evidence="2" key="1">
    <citation type="submission" date="2013-11" db="EMBL/GenBank/DDBJ databases">
        <title>Genome sequence of the fusiform rust pathogen reveals effectors for host alternation and coevolution with pine.</title>
        <authorList>
            <consortium name="DOE Joint Genome Institute"/>
            <person name="Smith K."/>
            <person name="Pendleton A."/>
            <person name="Kubisiak T."/>
            <person name="Anderson C."/>
            <person name="Salamov A."/>
            <person name="Aerts A."/>
            <person name="Riley R."/>
            <person name="Clum A."/>
            <person name="Lindquist E."/>
            <person name="Ence D."/>
            <person name="Campbell M."/>
            <person name="Kronenberg Z."/>
            <person name="Feau N."/>
            <person name="Dhillon B."/>
            <person name="Hamelin R."/>
            <person name="Burleigh J."/>
            <person name="Smith J."/>
            <person name="Yandell M."/>
            <person name="Nelson C."/>
            <person name="Grigoriev I."/>
            <person name="Davis J."/>
        </authorList>
    </citation>
    <scope>NUCLEOTIDE SEQUENCE</scope>
    <source>
        <strain evidence="2">G11</strain>
    </source>
</reference>
<comment type="similarity">
    <text evidence="1">Belongs to the metallo-dependent hydrolases superfamily. Adenosine and AMP deaminases family.</text>
</comment>
<keyword evidence="3" id="KW-1185">Reference proteome</keyword>
<name>A0A9P6NK27_9BASI</name>
<organism evidence="2 3">
    <name type="scientific">Cronartium quercuum f. sp. fusiforme G11</name>
    <dbReference type="NCBI Taxonomy" id="708437"/>
    <lineage>
        <taxon>Eukaryota</taxon>
        <taxon>Fungi</taxon>
        <taxon>Dikarya</taxon>
        <taxon>Basidiomycota</taxon>
        <taxon>Pucciniomycotina</taxon>
        <taxon>Pucciniomycetes</taxon>
        <taxon>Pucciniales</taxon>
        <taxon>Coleosporiaceae</taxon>
        <taxon>Cronartium</taxon>
    </lineage>
</organism>
<dbReference type="GO" id="GO:0032264">
    <property type="term" value="P:IMP salvage"/>
    <property type="evidence" value="ECO:0007669"/>
    <property type="project" value="InterPro"/>
</dbReference>
<dbReference type="PANTHER" id="PTHR11359">
    <property type="entry name" value="AMP DEAMINASE"/>
    <property type="match status" value="1"/>
</dbReference>
<evidence type="ECO:0000313" key="3">
    <source>
        <dbReference type="Proteomes" id="UP000886653"/>
    </source>
</evidence>
<evidence type="ECO:0000313" key="2">
    <source>
        <dbReference type="EMBL" id="KAG0147042.1"/>
    </source>
</evidence>
<dbReference type="AlphaFoldDB" id="A0A9P6NK27"/>
<dbReference type="InterPro" id="IPR006329">
    <property type="entry name" value="AMPD"/>
</dbReference>
<protein>
    <submittedName>
        <fullName evidence="2">Uncharacterized protein</fullName>
    </submittedName>
</protein>
<accession>A0A9P6NK27</accession>
<comment type="caution">
    <text evidence="2">The sequence shown here is derived from an EMBL/GenBank/DDBJ whole genome shotgun (WGS) entry which is preliminary data.</text>
</comment>
<dbReference type="GO" id="GO:0003876">
    <property type="term" value="F:AMP deaminase activity"/>
    <property type="evidence" value="ECO:0007669"/>
    <property type="project" value="InterPro"/>
</dbReference>
<dbReference type="OrthoDB" id="1699317at2759"/>
<dbReference type="EMBL" id="MU167252">
    <property type="protein sequence ID" value="KAG0147042.1"/>
    <property type="molecule type" value="Genomic_DNA"/>
</dbReference>
<dbReference type="SUPFAM" id="SSF51556">
    <property type="entry name" value="Metallo-dependent hydrolases"/>
    <property type="match status" value="1"/>
</dbReference>
<dbReference type="Pfam" id="PF19326">
    <property type="entry name" value="AMP_deaminase"/>
    <property type="match status" value="1"/>
</dbReference>
<dbReference type="PANTHER" id="PTHR11359:SF0">
    <property type="entry name" value="AMP DEAMINASE"/>
    <property type="match status" value="1"/>
</dbReference>